<feature type="transmembrane region" description="Helical" evidence="9">
    <location>
        <begin position="507"/>
        <end position="528"/>
    </location>
</feature>
<keyword evidence="5 9" id="KW-1133">Transmembrane helix</keyword>
<dbReference type="SUPFAM" id="SSF103473">
    <property type="entry name" value="MFS general substrate transporter"/>
    <property type="match status" value="1"/>
</dbReference>
<keyword evidence="6" id="KW-0406">Ion transport</keyword>
<protein>
    <recommendedName>
        <fullName evidence="12">Major facilitator superfamily (MFS) profile domain-containing protein</fullName>
    </recommendedName>
</protein>
<evidence type="ECO:0000313" key="10">
    <source>
        <dbReference type="EMBL" id="KIW21092.1"/>
    </source>
</evidence>
<dbReference type="Proteomes" id="UP000053328">
    <property type="component" value="Unassembled WGS sequence"/>
</dbReference>
<dbReference type="Gene3D" id="1.20.1250.20">
    <property type="entry name" value="MFS general substrate transporter like domains"/>
    <property type="match status" value="2"/>
</dbReference>
<keyword evidence="11" id="KW-1185">Reference proteome</keyword>
<organism evidence="10 11">
    <name type="scientific">Exophiala spinifera</name>
    <dbReference type="NCBI Taxonomy" id="91928"/>
    <lineage>
        <taxon>Eukaryota</taxon>
        <taxon>Fungi</taxon>
        <taxon>Dikarya</taxon>
        <taxon>Ascomycota</taxon>
        <taxon>Pezizomycotina</taxon>
        <taxon>Eurotiomycetes</taxon>
        <taxon>Chaetothyriomycetidae</taxon>
        <taxon>Chaetothyriales</taxon>
        <taxon>Herpotrichiellaceae</taxon>
        <taxon>Exophiala</taxon>
    </lineage>
</organism>
<feature type="region of interest" description="Disordered" evidence="8">
    <location>
        <begin position="1"/>
        <end position="42"/>
    </location>
</feature>
<dbReference type="GO" id="GO:0015343">
    <property type="term" value="F:siderophore-iron transmembrane transporter activity"/>
    <property type="evidence" value="ECO:0007669"/>
    <property type="project" value="TreeGrafter"/>
</dbReference>
<dbReference type="AlphaFoldDB" id="A0A0D2A8J9"/>
<dbReference type="InterPro" id="IPR011701">
    <property type="entry name" value="MFS"/>
</dbReference>
<dbReference type="EMBL" id="KN847492">
    <property type="protein sequence ID" value="KIW21092.1"/>
    <property type="molecule type" value="Genomic_DNA"/>
</dbReference>
<dbReference type="VEuPathDB" id="FungiDB:PV08_01671"/>
<evidence type="ECO:0000256" key="8">
    <source>
        <dbReference type="SAM" id="MobiDB-lite"/>
    </source>
</evidence>
<feature type="transmembrane region" description="Helical" evidence="9">
    <location>
        <begin position="67"/>
        <end position="86"/>
    </location>
</feature>
<keyword evidence="3" id="KW-0813">Transport</keyword>
<evidence type="ECO:0000256" key="1">
    <source>
        <dbReference type="ARBA" id="ARBA00004127"/>
    </source>
</evidence>
<feature type="transmembrane region" description="Helical" evidence="9">
    <location>
        <begin position="273"/>
        <end position="296"/>
    </location>
</feature>
<evidence type="ECO:0000256" key="5">
    <source>
        <dbReference type="ARBA" id="ARBA00022989"/>
    </source>
</evidence>
<keyword evidence="7 9" id="KW-0472">Membrane</keyword>
<dbReference type="GeneID" id="27328754"/>
<feature type="transmembrane region" description="Helical" evidence="9">
    <location>
        <begin position="222"/>
        <end position="245"/>
    </location>
</feature>
<gene>
    <name evidence="10" type="ORF">PV08_01671</name>
</gene>
<feature type="transmembrane region" description="Helical" evidence="9">
    <location>
        <begin position="342"/>
        <end position="365"/>
    </location>
</feature>
<evidence type="ECO:0000256" key="6">
    <source>
        <dbReference type="ARBA" id="ARBA00023065"/>
    </source>
</evidence>
<dbReference type="RefSeq" id="XP_016241308.1">
    <property type="nucleotide sequence ID" value="XM_016376032.1"/>
</dbReference>
<dbReference type="GO" id="GO:0005774">
    <property type="term" value="C:vacuolar membrane"/>
    <property type="evidence" value="ECO:0007669"/>
    <property type="project" value="TreeGrafter"/>
</dbReference>
<dbReference type="Pfam" id="PF07690">
    <property type="entry name" value="MFS_1"/>
    <property type="match status" value="1"/>
</dbReference>
<feature type="transmembrane region" description="Helical" evidence="9">
    <location>
        <begin position="471"/>
        <end position="495"/>
    </location>
</feature>
<feature type="transmembrane region" description="Helical" evidence="9">
    <location>
        <begin position="302"/>
        <end position="322"/>
    </location>
</feature>
<dbReference type="FunFam" id="1.20.1250.20:FF:000197">
    <property type="entry name" value="Siderophore iron transporter 1"/>
    <property type="match status" value="1"/>
</dbReference>
<dbReference type="OrthoDB" id="4088837at2759"/>
<feature type="transmembrane region" description="Helical" evidence="9">
    <location>
        <begin position="385"/>
        <end position="402"/>
    </location>
</feature>
<evidence type="ECO:0000256" key="7">
    <source>
        <dbReference type="ARBA" id="ARBA00023136"/>
    </source>
</evidence>
<evidence type="ECO:0000313" key="11">
    <source>
        <dbReference type="Proteomes" id="UP000053328"/>
    </source>
</evidence>
<keyword evidence="4 9" id="KW-0812">Transmembrane</keyword>
<dbReference type="GO" id="GO:0005886">
    <property type="term" value="C:plasma membrane"/>
    <property type="evidence" value="ECO:0007669"/>
    <property type="project" value="TreeGrafter"/>
</dbReference>
<proteinExistence type="inferred from homology"/>
<feature type="transmembrane region" description="Helical" evidence="9">
    <location>
        <begin position="438"/>
        <end position="459"/>
    </location>
</feature>
<comment type="subcellular location">
    <subcellularLocation>
        <location evidence="1">Endomembrane system</location>
        <topology evidence="1">Multi-pass membrane protein</topology>
    </subcellularLocation>
</comment>
<feature type="transmembrane region" description="Helical" evidence="9">
    <location>
        <begin position="134"/>
        <end position="152"/>
    </location>
</feature>
<evidence type="ECO:0000256" key="3">
    <source>
        <dbReference type="ARBA" id="ARBA00022448"/>
    </source>
</evidence>
<feature type="transmembrane region" description="Helical" evidence="9">
    <location>
        <begin position="549"/>
        <end position="569"/>
    </location>
</feature>
<sequence>MPHSDPLPVNPDLDVNQGPGGEHSPVKDNHNSQTVSVGEERPSAKSMLPGVVRVEAVASQLTTTNRWILFTYVFLFGFSYGLDALVRTTYVTYATVSFGSHSLLATVNVIKGVVGAAIQPSVAKLADAFGRFEIFTLGVTLYTLGAIVEAAATSITSLAAGTILSQLGYSIFVLTIDIITADFTSMKTRLFFAYIPNLPFIVNTWISGNVTSSVMKVTTWKWGIGMFAIIIPACASPLILLLFLLGRKAKTSSAVDQSQYPSFRTIGRLAWELDWIGILLLTSSLALILIPLTLAGGESRKWTHAGIIAPIVLGVLIMPCFILWERKVSSPLLPSYLVSDPLVWGCILINIFYSFGFMCHASYLFTLLMVSYNFTLEGATRVSSVSTFSNVLTAFIVSMVVVKARRLKGFIVGGIALSFVGFGLTYHYRGGTSSQSGLIGAEVVLGIGAGLFAWSALVLGQTAARHQHIGVLIAILFTCNSIGTALGNCISGAIWTQTLYEELAHNLAPFGNATLAPLIYAAPLYVVPEYPVGTPIRGAIIESYRHIQRLLTITCLCIYTPMLIVALFLRDPRLSDQQTQPEAEFEAREKTSRESDRPRRTTWLSWRRH</sequence>
<dbReference type="GO" id="GO:0005768">
    <property type="term" value="C:endosome"/>
    <property type="evidence" value="ECO:0007669"/>
    <property type="project" value="TreeGrafter"/>
</dbReference>
<dbReference type="HOGENOM" id="CLU_012970_2_1_1"/>
<evidence type="ECO:0000256" key="9">
    <source>
        <dbReference type="SAM" id="Phobius"/>
    </source>
</evidence>
<accession>A0A0D2A8J9</accession>
<feature type="transmembrane region" description="Helical" evidence="9">
    <location>
        <begin position="158"/>
        <end position="179"/>
    </location>
</feature>
<dbReference type="PANTHER" id="PTHR23501:SF92">
    <property type="entry name" value="GLUTATHIONE EXCHANGER 1-RELATED"/>
    <property type="match status" value="1"/>
</dbReference>
<comment type="similarity">
    <text evidence="2">Belongs to the major facilitator superfamily.</text>
</comment>
<feature type="compositionally biased region" description="Basic and acidic residues" evidence="8">
    <location>
        <begin position="585"/>
        <end position="599"/>
    </location>
</feature>
<dbReference type="PANTHER" id="PTHR23501">
    <property type="entry name" value="MAJOR FACILITATOR SUPERFAMILY"/>
    <property type="match status" value="1"/>
</dbReference>
<name>A0A0D2A8J9_9EURO</name>
<feature type="region of interest" description="Disordered" evidence="8">
    <location>
        <begin position="579"/>
        <end position="609"/>
    </location>
</feature>
<feature type="transmembrane region" description="Helical" evidence="9">
    <location>
        <begin position="191"/>
        <end position="210"/>
    </location>
</feature>
<evidence type="ECO:0000256" key="4">
    <source>
        <dbReference type="ARBA" id="ARBA00022692"/>
    </source>
</evidence>
<evidence type="ECO:0000256" key="2">
    <source>
        <dbReference type="ARBA" id="ARBA00008335"/>
    </source>
</evidence>
<evidence type="ECO:0008006" key="12">
    <source>
        <dbReference type="Google" id="ProtNLM"/>
    </source>
</evidence>
<dbReference type="InterPro" id="IPR036259">
    <property type="entry name" value="MFS_trans_sf"/>
</dbReference>
<reference evidence="10 11" key="1">
    <citation type="submission" date="2015-01" db="EMBL/GenBank/DDBJ databases">
        <title>The Genome Sequence of Exophiala spinifera CBS89968.</title>
        <authorList>
            <consortium name="The Broad Institute Genomics Platform"/>
            <person name="Cuomo C."/>
            <person name="de Hoog S."/>
            <person name="Gorbushina A."/>
            <person name="Stielow B."/>
            <person name="Teixiera M."/>
            <person name="Abouelleil A."/>
            <person name="Chapman S.B."/>
            <person name="Priest M."/>
            <person name="Young S.K."/>
            <person name="Wortman J."/>
            <person name="Nusbaum C."/>
            <person name="Birren B."/>
        </authorList>
    </citation>
    <scope>NUCLEOTIDE SEQUENCE [LARGE SCALE GENOMIC DNA]</scope>
    <source>
        <strain evidence="10 11">CBS 89968</strain>
    </source>
</reference>
<feature type="transmembrane region" description="Helical" evidence="9">
    <location>
        <begin position="409"/>
        <end position="426"/>
    </location>
</feature>